<organism evidence="1 2">
    <name type="scientific">Scortum barcoo</name>
    <name type="common">barcoo grunter</name>
    <dbReference type="NCBI Taxonomy" id="214431"/>
    <lineage>
        <taxon>Eukaryota</taxon>
        <taxon>Metazoa</taxon>
        <taxon>Chordata</taxon>
        <taxon>Craniata</taxon>
        <taxon>Vertebrata</taxon>
        <taxon>Euteleostomi</taxon>
        <taxon>Actinopterygii</taxon>
        <taxon>Neopterygii</taxon>
        <taxon>Teleostei</taxon>
        <taxon>Neoteleostei</taxon>
        <taxon>Acanthomorphata</taxon>
        <taxon>Eupercaria</taxon>
        <taxon>Centrarchiformes</taxon>
        <taxon>Terapontoidei</taxon>
        <taxon>Terapontidae</taxon>
        <taxon>Scortum</taxon>
    </lineage>
</organism>
<feature type="non-terminal residue" evidence="1">
    <location>
        <position position="1"/>
    </location>
</feature>
<keyword evidence="2" id="KW-1185">Reference proteome</keyword>
<protein>
    <submittedName>
        <fullName evidence="1">Uncharacterized protein</fullName>
    </submittedName>
</protein>
<evidence type="ECO:0000313" key="1">
    <source>
        <dbReference type="EMBL" id="KAI3375217.1"/>
    </source>
</evidence>
<gene>
    <name evidence="1" type="ORF">L3Q82_021723</name>
</gene>
<sequence length="343" mass="38004">EVGKLKWLLRTSSAPSQSHRSGSLRGGMAEEILNDSFPELKELENKVGRKTPESLLVWMRDAADCEDGWRSDVVDRGDRSSAVSDSFSDKISNLKQEMRWLRSADVRILRQLVAVHEGIEAMRWLMEERDALASRRSSLTGSLSSLVTVEEHRPSMSPYRERLSPTQDLTEATGEQSAVHPSRSDHSDSNHKSNFDMSPKSTEARPPSPSTSKSGVTRSTRGRHSEASAYPASGLVSANIQKSSAQNSNVGPFQGIKGGADTIRKALLRSSRVKGEVKADTGKFALTKQSVVKQTEHQTQERFDASQNNTTKEKESDPIQETVLPGYDAQWCWVESQDDVTFL</sequence>
<reference evidence="1" key="1">
    <citation type="submission" date="2022-04" db="EMBL/GenBank/DDBJ databases">
        <title>Jade perch genome.</title>
        <authorList>
            <person name="Chao B."/>
        </authorList>
    </citation>
    <scope>NUCLEOTIDE SEQUENCE</scope>
    <source>
        <strain evidence="1">CB-2022</strain>
    </source>
</reference>
<proteinExistence type="predicted"/>
<evidence type="ECO:0000313" key="2">
    <source>
        <dbReference type="Proteomes" id="UP000831701"/>
    </source>
</evidence>
<dbReference type="EMBL" id="CM041533">
    <property type="protein sequence ID" value="KAI3375217.1"/>
    <property type="molecule type" value="Genomic_DNA"/>
</dbReference>
<accession>A0ACB8X6Q2</accession>
<dbReference type="Proteomes" id="UP000831701">
    <property type="component" value="Chromosome 3"/>
</dbReference>
<comment type="caution">
    <text evidence="1">The sequence shown here is derived from an EMBL/GenBank/DDBJ whole genome shotgun (WGS) entry which is preliminary data.</text>
</comment>
<name>A0ACB8X6Q2_9TELE</name>